<keyword evidence="7 13" id="KW-0285">Flavoprotein</keyword>
<evidence type="ECO:0000256" key="6">
    <source>
        <dbReference type="ARBA" id="ARBA00022475"/>
    </source>
</evidence>
<dbReference type="InterPro" id="IPR050074">
    <property type="entry name" value="DHO_dehydrogenase"/>
</dbReference>
<feature type="active site" description="Nucleophile" evidence="13">
    <location>
        <position position="174"/>
    </location>
</feature>
<dbReference type="Gene3D" id="3.20.20.70">
    <property type="entry name" value="Aldolase class I"/>
    <property type="match status" value="1"/>
</dbReference>
<dbReference type="NCBIfam" id="NF003645">
    <property type="entry name" value="PRK05286.1-2"/>
    <property type="match status" value="1"/>
</dbReference>
<gene>
    <name evidence="13" type="primary">pyrD</name>
    <name evidence="15" type="ORF">TQ33_0643</name>
</gene>
<dbReference type="InterPro" id="IPR013785">
    <property type="entry name" value="Aldolase_TIM"/>
</dbReference>
<dbReference type="Pfam" id="PF01180">
    <property type="entry name" value="DHO_dh"/>
    <property type="match status" value="1"/>
</dbReference>
<feature type="binding site" evidence="13">
    <location>
        <position position="296"/>
    </location>
    <ligand>
        <name>FMN</name>
        <dbReference type="ChEBI" id="CHEBI:58210"/>
    </ligand>
</feature>
<dbReference type="PANTHER" id="PTHR48109">
    <property type="entry name" value="DIHYDROOROTATE DEHYDROGENASE (QUINONE), MITOCHONDRIAL-RELATED"/>
    <property type="match status" value="1"/>
</dbReference>
<keyword evidence="6 13" id="KW-1003">Cell membrane</keyword>
<feature type="binding site" evidence="13">
    <location>
        <position position="85"/>
    </location>
    <ligand>
        <name>FMN</name>
        <dbReference type="ChEBI" id="CHEBI:58210"/>
    </ligand>
</feature>
<dbReference type="RefSeq" id="WP_046560793.1">
    <property type="nucleotide sequence ID" value="NZ_CP010975.1"/>
</dbReference>
<comment type="pathway">
    <text evidence="3 13">Pyrimidine metabolism; UMP biosynthesis via de novo pathway; orotate from (S)-dihydroorotate (quinone route): step 1/1.</text>
</comment>
<dbReference type="STRING" id="914150.TQ33_0643"/>
<dbReference type="HOGENOM" id="CLU_013640_2_0_6"/>
<comment type="function">
    <text evidence="1 13">Catalyzes the conversion of dihydroorotate to orotate with quinone as electron acceptor.</text>
</comment>
<proteinExistence type="inferred from homology"/>
<comment type="subcellular location">
    <subcellularLocation>
        <location evidence="2 13">Cell membrane</location>
        <topology evidence="2 13">Peripheral membrane protein</topology>
    </subcellularLocation>
</comment>
<keyword evidence="11 13" id="KW-0472">Membrane</keyword>
<evidence type="ECO:0000256" key="11">
    <source>
        <dbReference type="ARBA" id="ARBA00023136"/>
    </source>
</evidence>
<dbReference type="GO" id="GO:0005737">
    <property type="term" value="C:cytoplasm"/>
    <property type="evidence" value="ECO:0007669"/>
    <property type="project" value="InterPro"/>
</dbReference>
<feature type="binding site" evidence="13">
    <location>
        <position position="171"/>
    </location>
    <ligand>
        <name>FMN</name>
        <dbReference type="ChEBI" id="CHEBI:58210"/>
    </ligand>
</feature>
<feature type="binding site" evidence="13">
    <location>
        <position position="171"/>
    </location>
    <ligand>
        <name>substrate</name>
    </ligand>
</feature>
<comment type="similarity">
    <text evidence="4 13">Belongs to the dihydroorotate dehydrogenase family. Type 2 subfamily.</text>
</comment>
<keyword evidence="9 13" id="KW-0665">Pyrimidine biosynthesis</keyword>
<dbReference type="FunFam" id="3.20.20.70:FF:000028">
    <property type="entry name" value="Dihydroorotate dehydrogenase (quinone)"/>
    <property type="match status" value="1"/>
</dbReference>
<dbReference type="NCBIfam" id="NF003644">
    <property type="entry name" value="PRK05286.1-1"/>
    <property type="match status" value="1"/>
</dbReference>
<dbReference type="HAMAP" id="MF_00225">
    <property type="entry name" value="DHO_dh_type2"/>
    <property type="match status" value="1"/>
</dbReference>
<keyword evidence="16" id="KW-1185">Reference proteome</keyword>
<dbReference type="PROSITE" id="PS00911">
    <property type="entry name" value="DHODEHASE_1"/>
    <property type="match status" value="1"/>
</dbReference>
<evidence type="ECO:0000256" key="5">
    <source>
        <dbReference type="ARBA" id="ARBA00011245"/>
    </source>
</evidence>
<dbReference type="Proteomes" id="UP000034071">
    <property type="component" value="Chromosome"/>
</dbReference>
<evidence type="ECO:0000256" key="12">
    <source>
        <dbReference type="ARBA" id="ARBA00048639"/>
    </source>
</evidence>
<dbReference type="NCBIfam" id="NF003646">
    <property type="entry name" value="PRK05286.1-4"/>
    <property type="match status" value="1"/>
</dbReference>
<dbReference type="OrthoDB" id="9802377at2"/>
<feature type="binding site" evidence="13">
    <location>
        <begin position="317"/>
        <end position="318"/>
    </location>
    <ligand>
        <name>FMN</name>
        <dbReference type="ChEBI" id="CHEBI:58210"/>
    </ligand>
</feature>
<accession>A0A0F6RC07</accession>
<dbReference type="PANTHER" id="PTHR48109:SF4">
    <property type="entry name" value="DIHYDROOROTATE DEHYDROGENASE (QUINONE), MITOCHONDRIAL"/>
    <property type="match status" value="1"/>
</dbReference>
<dbReference type="PATRIC" id="fig|914150.5.peg.654"/>
<dbReference type="PIRSF" id="PIRSF000164">
    <property type="entry name" value="DHO_oxidase"/>
    <property type="match status" value="1"/>
</dbReference>
<comment type="subunit">
    <text evidence="5 13">Monomer.</text>
</comment>
<comment type="catalytic activity">
    <reaction evidence="12 13">
        <text>(S)-dihydroorotate + a quinone = orotate + a quinol</text>
        <dbReference type="Rhea" id="RHEA:30187"/>
        <dbReference type="ChEBI" id="CHEBI:24646"/>
        <dbReference type="ChEBI" id="CHEBI:30839"/>
        <dbReference type="ChEBI" id="CHEBI:30864"/>
        <dbReference type="ChEBI" id="CHEBI:132124"/>
        <dbReference type="EC" id="1.3.5.2"/>
    </reaction>
</comment>
<feature type="binding site" evidence="13">
    <location>
        <position position="267"/>
    </location>
    <ligand>
        <name>FMN</name>
        <dbReference type="ChEBI" id="CHEBI:58210"/>
    </ligand>
</feature>
<dbReference type="UniPathway" id="UPA00070">
    <property type="reaction ID" value="UER00946"/>
</dbReference>
<keyword evidence="8 13" id="KW-0288">FMN</keyword>
<organism evidence="15 16">
    <name type="scientific">Kangiella geojedonensis</name>
    <dbReference type="NCBI Taxonomy" id="914150"/>
    <lineage>
        <taxon>Bacteria</taxon>
        <taxon>Pseudomonadati</taxon>
        <taxon>Pseudomonadota</taxon>
        <taxon>Gammaproteobacteria</taxon>
        <taxon>Kangiellales</taxon>
        <taxon>Kangiellaceae</taxon>
        <taxon>Kangiella</taxon>
    </lineage>
</organism>
<evidence type="ECO:0000256" key="8">
    <source>
        <dbReference type="ARBA" id="ARBA00022643"/>
    </source>
</evidence>
<evidence type="ECO:0000256" key="2">
    <source>
        <dbReference type="ARBA" id="ARBA00004202"/>
    </source>
</evidence>
<feature type="domain" description="Dihydroorotate dehydrogenase catalytic" evidence="14">
    <location>
        <begin position="46"/>
        <end position="338"/>
    </location>
</feature>
<evidence type="ECO:0000256" key="10">
    <source>
        <dbReference type="ARBA" id="ARBA00023002"/>
    </source>
</evidence>
<evidence type="ECO:0000256" key="7">
    <source>
        <dbReference type="ARBA" id="ARBA00022630"/>
    </source>
</evidence>
<dbReference type="InterPro" id="IPR012135">
    <property type="entry name" value="Dihydroorotate_DH_1_2"/>
</dbReference>
<feature type="binding site" evidence="13">
    <location>
        <begin position="245"/>
        <end position="246"/>
    </location>
    <ligand>
        <name>substrate</name>
    </ligand>
</feature>
<feature type="binding site" evidence="13">
    <location>
        <begin position="110"/>
        <end position="114"/>
    </location>
    <ligand>
        <name>substrate</name>
    </ligand>
</feature>
<evidence type="ECO:0000256" key="4">
    <source>
        <dbReference type="ARBA" id="ARBA00005359"/>
    </source>
</evidence>
<sequence>MYSLLRSILFQLDAERSHHLSLNSLNLAKKLSLTGLLAKPMVNDPVEVMGLKFPNRVGLAAGLDKNGEYVDALSSLGFGFVEVGTVTPRPQPGNPKPRLFRIKEAEAIVNRMGFNNDGVEQLLENVSKAQYDGVLGINIGKNFDTPVEKAVDDYLIGMEKIYQKADYMVVNISSPNTPGLRDLQFGETLKALLGSLKEKQHQLHNEYGVYKPLAIKIAPDLSSDNIQELAQTFTQFEMDGVIATNTTFDRSQVEGMNNADEQGGLSGKPLATQSTKVIQNLVEAMNHKIPVIGVGGIHNAETAIEKIEAGASLVQVYSGFIYEGPQLIHTAAQALKERFSH</sequence>
<feature type="binding site" evidence="13">
    <location>
        <position position="216"/>
    </location>
    <ligand>
        <name>FMN</name>
        <dbReference type="ChEBI" id="CHEBI:58210"/>
    </ligand>
</feature>
<dbReference type="EC" id="1.3.5.2" evidence="13"/>
<evidence type="ECO:0000259" key="14">
    <source>
        <dbReference type="Pfam" id="PF01180"/>
    </source>
</evidence>
<dbReference type="SUPFAM" id="SSF51395">
    <property type="entry name" value="FMN-linked oxidoreductases"/>
    <property type="match status" value="1"/>
</dbReference>
<dbReference type="PROSITE" id="PS00912">
    <property type="entry name" value="DHODEHASE_2"/>
    <property type="match status" value="1"/>
</dbReference>
<evidence type="ECO:0000256" key="1">
    <source>
        <dbReference type="ARBA" id="ARBA00003125"/>
    </source>
</evidence>
<keyword evidence="10 13" id="KW-0560">Oxidoreductase</keyword>
<evidence type="ECO:0000256" key="13">
    <source>
        <dbReference type="HAMAP-Rule" id="MF_00225"/>
    </source>
</evidence>
<dbReference type="GO" id="GO:0044205">
    <property type="term" value="P:'de novo' UMP biosynthetic process"/>
    <property type="evidence" value="ECO:0007669"/>
    <property type="project" value="UniProtKB-UniRule"/>
</dbReference>
<evidence type="ECO:0000256" key="3">
    <source>
        <dbReference type="ARBA" id="ARBA00005161"/>
    </source>
</evidence>
<dbReference type="NCBIfam" id="NF003652">
    <property type="entry name" value="PRK05286.2-5"/>
    <property type="match status" value="1"/>
</dbReference>
<comment type="cofactor">
    <cofactor evidence="13">
        <name>FMN</name>
        <dbReference type="ChEBI" id="CHEBI:58210"/>
    </cofactor>
    <text evidence="13">Binds 1 FMN per subunit.</text>
</comment>
<dbReference type="AlphaFoldDB" id="A0A0F6RC07"/>
<feature type="binding site" evidence="13">
    <location>
        <position position="138"/>
    </location>
    <ligand>
        <name>FMN</name>
        <dbReference type="ChEBI" id="CHEBI:58210"/>
    </ligand>
</feature>
<evidence type="ECO:0000256" key="9">
    <source>
        <dbReference type="ARBA" id="ARBA00022975"/>
    </source>
</evidence>
<feature type="binding site" evidence="13">
    <location>
        <begin position="61"/>
        <end position="65"/>
    </location>
    <ligand>
        <name>FMN</name>
        <dbReference type="ChEBI" id="CHEBI:58210"/>
    </ligand>
</feature>
<dbReference type="KEGG" id="kge:TQ33_0643"/>
<dbReference type="EMBL" id="CP010975">
    <property type="protein sequence ID" value="AKE51621.1"/>
    <property type="molecule type" value="Genomic_DNA"/>
</dbReference>
<evidence type="ECO:0000313" key="16">
    <source>
        <dbReference type="Proteomes" id="UP000034071"/>
    </source>
</evidence>
<dbReference type="InterPro" id="IPR005719">
    <property type="entry name" value="Dihydroorotate_DH_2"/>
</dbReference>
<feature type="binding site" evidence="13">
    <location>
        <position position="176"/>
    </location>
    <ligand>
        <name>substrate</name>
    </ligand>
</feature>
<dbReference type="NCBIfam" id="TIGR01036">
    <property type="entry name" value="pyrD_sub2"/>
    <property type="match status" value="1"/>
</dbReference>
<dbReference type="InterPro" id="IPR001295">
    <property type="entry name" value="Dihydroorotate_DH_CS"/>
</dbReference>
<reference evidence="15 16" key="1">
    <citation type="submission" date="2015-02" db="EMBL/GenBank/DDBJ databases">
        <title>Complete genome sequence of Kangiella geojedonensis strain YCS-5T.</title>
        <authorList>
            <person name="Kim K.M."/>
        </authorList>
    </citation>
    <scope>NUCLEOTIDE SEQUENCE [LARGE SCALE GENOMIC DNA]</scope>
    <source>
        <strain evidence="15 16">YCS-5</strain>
    </source>
</reference>
<dbReference type="GO" id="GO:0005886">
    <property type="term" value="C:plasma membrane"/>
    <property type="evidence" value="ECO:0007669"/>
    <property type="project" value="UniProtKB-SubCell"/>
</dbReference>
<name>A0A0F6RC07_9GAMM</name>
<feature type="binding site" evidence="13">
    <location>
        <position position="244"/>
    </location>
    <ligand>
        <name>FMN</name>
        <dbReference type="ChEBI" id="CHEBI:58210"/>
    </ligand>
</feature>
<protein>
    <recommendedName>
        <fullName evidence="13">Dihydroorotate dehydrogenase (quinone)</fullName>
        <ecNumber evidence="13">1.3.5.2</ecNumber>
    </recommendedName>
    <alternativeName>
        <fullName evidence="13">DHOdehase</fullName>
        <shortName evidence="13">DHOD</shortName>
        <shortName evidence="13">DHODase</shortName>
    </alternativeName>
    <alternativeName>
        <fullName evidence="13">Dihydroorotate oxidase</fullName>
    </alternativeName>
</protein>
<dbReference type="CDD" id="cd04738">
    <property type="entry name" value="DHOD_2_like"/>
    <property type="match status" value="1"/>
</dbReference>
<dbReference type="InterPro" id="IPR005720">
    <property type="entry name" value="Dihydroorotate_DH_cat"/>
</dbReference>
<evidence type="ECO:0000313" key="15">
    <source>
        <dbReference type="EMBL" id="AKE51621.1"/>
    </source>
</evidence>
<feature type="binding site" evidence="13">
    <location>
        <position position="65"/>
    </location>
    <ligand>
        <name>substrate</name>
    </ligand>
</feature>
<dbReference type="GO" id="GO:0106430">
    <property type="term" value="F:dihydroorotate dehydrogenase (quinone) activity"/>
    <property type="evidence" value="ECO:0007669"/>
    <property type="project" value="UniProtKB-EC"/>
</dbReference>
<dbReference type="GO" id="GO:0006207">
    <property type="term" value="P:'de novo' pyrimidine nucleobase biosynthetic process"/>
    <property type="evidence" value="ECO:0007669"/>
    <property type="project" value="UniProtKB-UniRule"/>
</dbReference>